<evidence type="ECO:0000259" key="1">
    <source>
        <dbReference type="Pfam" id="PF07727"/>
    </source>
</evidence>
<protein>
    <recommendedName>
        <fullName evidence="1">Reverse transcriptase Ty1/copia-type domain-containing protein</fullName>
    </recommendedName>
</protein>
<name>A0A803P0Q5_CANSA</name>
<evidence type="ECO:0000313" key="3">
    <source>
        <dbReference type="Proteomes" id="UP000596661"/>
    </source>
</evidence>
<feature type="domain" description="Reverse transcriptase Ty1/copia-type" evidence="1">
    <location>
        <begin position="3"/>
        <end position="62"/>
    </location>
</feature>
<dbReference type="PANTHER" id="PTHR11439:SF474">
    <property type="entry name" value="SWIM-TYPE DOMAIN-CONTAINING PROTEIN"/>
    <property type="match status" value="1"/>
</dbReference>
<sequence length="187" mass="21621">MHIISNKWVHKLKLNADGYLNRFKSRLVAKGFSQQPKIDYVETFSPVVKPVTVRTVLSLVVSFDCNLISWFAKKQQVVTRSSIESKIYSLANTIAELRWITFLYTELHITLNHCPVIWVDNQSAAALAANLVFHARSKHIEIDLHFMRDQILIMQLSVRYVPTHDQVADILKKSLPTDRFNYLKAKL</sequence>
<organism evidence="2 3">
    <name type="scientific">Cannabis sativa</name>
    <name type="common">Hemp</name>
    <name type="synonym">Marijuana</name>
    <dbReference type="NCBI Taxonomy" id="3483"/>
    <lineage>
        <taxon>Eukaryota</taxon>
        <taxon>Viridiplantae</taxon>
        <taxon>Streptophyta</taxon>
        <taxon>Embryophyta</taxon>
        <taxon>Tracheophyta</taxon>
        <taxon>Spermatophyta</taxon>
        <taxon>Magnoliopsida</taxon>
        <taxon>eudicotyledons</taxon>
        <taxon>Gunneridae</taxon>
        <taxon>Pentapetalae</taxon>
        <taxon>rosids</taxon>
        <taxon>fabids</taxon>
        <taxon>Rosales</taxon>
        <taxon>Cannabaceae</taxon>
        <taxon>Cannabis</taxon>
    </lineage>
</organism>
<dbReference type="EMBL" id="UZAU01000103">
    <property type="status" value="NOT_ANNOTATED_CDS"/>
    <property type="molecule type" value="Genomic_DNA"/>
</dbReference>
<dbReference type="Pfam" id="PF07727">
    <property type="entry name" value="RVT_2"/>
    <property type="match status" value="1"/>
</dbReference>
<dbReference type="OMA" id="LYTELHI"/>
<dbReference type="EnsemblPlants" id="evm.model.02.357">
    <property type="protein sequence ID" value="cds.evm.model.02.357"/>
    <property type="gene ID" value="evm.TU.02.357"/>
</dbReference>
<reference evidence="2" key="2">
    <citation type="submission" date="2021-03" db="UniProtKB">
        <authorList>
            <consortium name="EnsemblPlants"/>
        </authorList>
    </citation>
    <scope>IDENTIFICATION</scope>
</reference>
<keyword evidence="3" id="KW-1185">Reference proteome</keyword>
<dbReference type="AlphaFoldDB" id="A0A803P0Q5"/>
<dbReference type="Gramene" id="evm.model.02.357">
    <property type="protein sequence ID" value="cds.evm.model.02.357"/>
    <property type="gene ID" value="evm.TU.02.357"/>
</dbReference>
<proteinExistence type="predicted"/>
<dbReference type="Proteomes" id="UP000596661">
    <property type="component" value="Chromosome 2"/>
</dbReference>
<reference evidence="2" key="1">
    <citation type="submission" date="2018-11" db="EMBL/GenBank/DDBJ databases">
        <authorList>
            <person name="Grassa J C."/>
        </authorList>
    </citation>
    <scope>NUCLEOTIDE SEQUENCE [LARGE SCALE GENOMIC DNA]</scope>
</reference>
<dbReference type="InterPro" id="IPR013103">
    <property type="entry name" value="RVT_2"/>
</dbReference>
<dbReference type="PANTHER" id="PTHR11439">
    <property type="entry name" value="GAG-POL-RELATED RETROTRANSPOSON"/>
    <property type="match status" value="1"/>
</dbReference>
<accession>A0A803P0Q5</accession>
<evidence type="ECO:0000313" key="2">
    <source>
        <dbReference type="EnsemblPlants" id="cds.evm.model.02.357"/>
    </source>
</evidence>
<dbReference type="CDD" id="cd09272">
    <property type="entry name" value="RNase_HI_RT_Ty1"/>
    <property type="match status" value="1"/>
</dbReference>